<feature type="region of interest" description="Disordered" evidence="1">
    <location>
        <begin position="101"/>
        <end position="161"/>
    </location>
</feature>
<keyword evidence="3" id="KW-1185">Reference proteome</keyword>
<sequence>MSVPLSQAQTKFLSAFLAAHSHLLPAEHQNLPAIFQNCSQGSSDPSPSAEFPGASSHLRQPWRKLKSILMKILPSLSLHDQAYHEQELARLNIQLLEQGLSTRPSSCAATSGYGAGTESEYDNVPDLPPSSDAYGPDSEHDSDEDWYFDSTESDFTRVNAQ</sequence>
<dbReference type="Proteomes" id="UP000518752">
    <property type="component" value="Unassembled WGS sequence"/>
</dbReference>
<gene>
    <name evidence="2" type="ORF">D9757_001189</name>
</gene>
<reference evidence="2 3" key="1">
    <citation type="journal article" date="2020" name="ISME J.">
        <title>Uncovering the hidden diversity of litter-decomposition mechanisms in mushroom-forming fungi.</title>
        <authorList>
            <person name="Floudas D."/>
            <person name="Bentzer J."/>
            <person name="Ahren D."/>
            <person name="Johansson T."/>
            <person name="Persson P."/>
            <person name="Tunlid A."/>
        </authorList>
    </citation>
    <scope>NUCLEOTIDE SEQUENCE [LARGE SCALE GENOMIC DNA]</scope>
    <source>
        <strain evidence="2 3">CBS 406.79</strain>
    </source>
</reference>
<organism evidence="2 3">
    <name type="scientific">Collybiopsis confluens</name>
    <dbReference type="NCBI Taxonomy" id="2823264"/>
    <lineage>
        <taxon>Eukaryota</taxon>
        <taxon>Fungi</taxon>
        <taxon>Dikarya</taxon>
        <taxon>Basidiomycota</taxon>
        <taxon>Agaricomycotina</taxon>
        <taxon>Agaricomycetes</taxon>
        <taxon>Agaricomycetidae</taxon>
        <taxon>Agaricales</taxon>
        <taxon>Marasmiineae</taxon>
        <taxon>Omphalotaceae</taxon>
        <taxon>Collybiopsis</taxon>
    </lineage>
</organism>
<name>A0A8H5I0Y5_9AGAR</name>
<evidence type="ECO:0000313" key="2">
    <source>
        <dbReference type="EMBL" id="KAF5393055.1"/>
    </source>
</evidence>
<dbReference type="EMBL" id="JAACJN010000003">
    <property type="protein sequence ID" value="KAF5393055.1"/>
    <property type="molecule type" value="Genomic_DNA"/>
</dbReference>
<comment type="caution">
    <text evidence="2">The sequence shown here is derived from an EMBL/GenBank/DDBJ whole genome shotgun (WGS) entry which is preliminary data.</text>
</comment>
<evidence type="ECO:0000313" key="3">
    <source>
        <dbReference type="Proteomes" id="UP000518752"/>
    </source>
</evidence>
<accession>A0A8H5I0Y5</accession>
<proteinExistence type="predicted"/>
<evidence type="ECO:0000256" key="1">
    <source>
        <dbReference type="SAM" id="MobiDB-lite"/>
    </source>
</evidence>
<protein>
    <submittedName>
        <fullName evidence="2">Uncharacterized protein</fullName>
    </submittedName>
</protein>
<dbReference type="AlphaFoldDB" id="A0A8H5I0Y5"/>